<evidence type="ECO:0000256" key="4">
    <source>
        <dbReference type="ARBA" id="ARBA00022729"/>
    </source>
</evidence>
<comment type="caution">
    <text evidence="7">The sequence shown here is derived from an EMBL/GenBank/DDBJ whole genome shotgun (WGS) entry which is preliminary data.</text>
</comment>
<accession>A0ABV5R7T1</accession>
<dbReference type="EMBL" id="JBHMCG010000075">
    <property type="protein sequence ID" value="MFB9573895.1"/>
    <property type="molecule type" value="Genomic_DNA"/>
</dbReference>
<comment type="similarity">
    <text evidence="2">Belongs to the bacterial solute-binding protein SsuA/TauA family.</text>
</comment>
<keyword evidence="8" id="KW-1185">Reference proteome</keyword>
<keyword evidence="4 5" id="KW-0732">Signal</keyword>
<dbReference type="PANTHER" id="PTHR30024">
    <property type="entry name" value="ALIPHATIC SULFONATES-BINDING PROTEIN-RELATED"/>
    <property type="match status" value="1"/>
</dbReference>
<dbReference type="SMART" id="SM00062">
    <property type="entry name" value="PBPb"/>
    <property type="match status" value="1"/>
</dbReference>
<dbReference type="PANTHER" id="PTHR30024:SF47">
    <property type="entry name" value="TAURINE-BINDING PERIPLASMIC PROTEIN"/>
    <property type="match status" value="1"/>
</dbReference>
<dbReference type="InterPro" id="IPR001638">
    <property type="entry name" value="Solute-binding_3/MltF_N"/>
</dbReference>
<feature type="chain" id="PRO_5046004899" evidence="5">
    <location>
        <begin position="24"/>
        <end position="338"/>
    </location>
</feature>
<name>A0ABV5R7T1_9ACTN</name>
<evidence type="ECO:0000256" key="2">
    <source>
        <dbReference type="ARBA" id="ARBA00010742"/>
    </source>
</evidence>
<feature type="domain" description="Solute-binding protein family 3/N-terminal" evidence="6">
    <location>
        <begin position="36"/>
        <end position="253"/>
    </location>
</feature>
<dbReference type="InterPro" id="IPR015168">
    <property type="entry name" value="SsuA/THI5"/>
</dbReference>
<dbReference type="PROSITE" id="PS51257">
    <property type="entry name" value="PROKAR_LIPOPROTEIN"/>
    <property type="match status" value="1"/>
</dbReference>
<organism evidence="7 8">
    <name type="scientific">Streptomyces yanii</name>
    <dbReference type="NCBI Taxonomy" id="78510"/>
    <lineage>
        <taxon>Bacteria</taxon>
        <taxon>Bacillati</taxon>
        <taxon>Actinomycetota</taxon>
        <taxon>Actinomycetes</taxon>
        <taxon>Kitasatosporales</taxon>
        <taxon>Streptomycetaceae</taxon>
        <taxon>Streptomyces</taxon>
    </lineage>
</organism>
<evidence type="ECO:0000313" key="8">
    <source>
        <dbReference type="Proteomes" id="UP001589710"/>
    </source>
</evidence>
<dbReference type="SUPFAM" id="SSF53850">
    <property type="entry name" value="Periplasmic binding protein-like II"/>
    <property type="match status" value="1"/>
</dbReference>
<comment type="subcellular location">
    <subcellularLocation>
        <location evidence="1">Periplasm</location>
    </subcellularLocation>
</comment>
<evidence type="ECO:0000256" key="5">
    <source>
        <dbReference type="SAM" id="SignalP"/>
    </source>
</evidence>
<proteinExistence type="inferred from homology"/>
<protein>
    <submittedName>
        <fullName evidence="7">Aliphatic sulfonate ABC transporter substrate-binding protein</fullName>
    </submittedName>
</protein>
<evidence type="ECO:0000256" key="1">
    <source>
        <dbReference type="ARBA" id="ARBA00004418"/>
    </source>
</evidence>
<dbReference type="NCBIfam" id="TIGR01728">
    <property type="entry name" value="SsuA_fam"/>
    <property type="match status" value="1"/>
</dbReference>
<gene>
    <name evidence="7" type="ORF">ACFFTL_16655</name>
</gene>
<dbReference type="Gene3D" id="3.40.190.10">
    <property type="entry name" value="Periplasmic binding protein-like II"/>
    <property type="match status" value="2"/>
</dbReference>
<dbReference type="Proteomes" id="UP001589710">
    <property type="component" value="Unassembled WGS sequence"/>
</dbReference>
<keyword evidence="3" id="KW-0813">Transport</keyword>
<feature type="signal peptide" evidence="5">
    <location>
        <begin position="1"/>
        <end position="23"/>
    </location>
</feature>
<evidence type="ECO:0000256" key="3">
    <source>
        <dbReference type="ARBA" id="ARBA00022448"/>
    </source>
</evidence>
<evidence type="ECO:0000259" key="6">
    <source>
        <dbReference type="SMART" id="SM00062"/>
    </source>
</evidence>
<dbReference type="RefSeq" id="WP_345509706.1">
    <property type="nucleotide sequence ID" value="NZ_BAAAXD010000003.1"/>
</dbReference>
<dbReference type="Pfam" id="PF09084">
    <property type="entry name" value="NMT1"/>
    <property type="match status" value="1"/>
</dbReference>
<sequence length="338" mass="35416">MKRRTIGLWAATAVLALTATACGSDGAPSSSGKGTKVTFGYIADYSGSAALAVAAKQGLWEEAGLDPDLKVFTNGPLQVQALGAGDLDFGYLGPGALWLPASGKAKIIAVNMLGQADRVIARPGTGISKPADLKGKKVAVAEGTSGDMILNLALDRAGLKPGDVTRVTMDPSTIVTAVSSGQVDAAALWYPLIDTVRKRVPGLVEISQTSDYYPKLTFPNVFVARPDLPAEDPALTKKVTSVLRQADDWIAAHPQESEKVAADFLKLPQDQLADSTKYVKILSSRELTDLTGDGTVNGWFDGLAGVFVKMGKLSSPGDAKNYYLGDQYKAAGTADGRQ</sequence>
<dbReference type="InterPro" id="IPR010067">
    <property type="entry name" value="ABC_SsuA_sub-bd"/>
</dbReference>
<evidence type="ECO:0000313" key="7">
    <source>
        <dbReference type="EMBL" id="MFB9573895.1"/>
    </source>
</evidence>
<reference evidence="7 8" key="1">
    <citation type="submission" date="2024-09" db="EMBL/GenBank/DDBJ databases">
        <authorList>
            <person name="Sun Q."/>
            <person name="Mori K."/>
        </authorList>
    </citation>
    <scope>NUCLEOTIDE SEQUENCE [LARGE SCALE GENOMIC DNA]</scope>
    <source>
        <strain evidence="7 8">JCM 3331</strain>
    </source>
</reference>